<organism evidence="4 5">
    <name type="scientific">Quercus suber</name>
    <name type="common">Cork oak</name>
    <dbReference type="NCBI Taxonomy" id="58331"/>
    <lineage>
        <taxon>Eukaryota</taxon>
        <taxon>Viridiplantae</taxon>
        <taxon>Streptophyta</taxon>
        <taxon>Embryophyta</taxon>
        <taxon>Tracheophyta</taxon>
        <taxon>Spermatophyta</taxon>
        <taxon>Magnoliopsida</taxon>
        <taxon>eudicotyledons</taxon>
        <taxon>Gunneridae</taxon>
        <taxon>Pentapetalae</taxon>
        <taxon>rosids</taxon>
        <taxon>fabids</taxon>
        <taxon>Fagales</taxon>
        <taxon>Fagaceae</taxon>
        <taxon>Quercus</taxon>
    </lineage>
</organism>
<evidence type="ECO:0000313" key="5">
    <source>
        <dbReference type="Proteomes" id="UP000237347"/>
    </source>
</evidence>
<dbReference type="Pfam" id="PF14392">
    <property type="entry name" value="zf-CCHC_4"/>
    <property type="match status" value="1"/>
</dbReference>
<keyword evidence="2" id="KW-0472">Membrane</keyword>
<dbReference type="InterPro" id="IPR040256">
    <property type="entry name" value="At4g02000-like"/>
</dbReference>
<sequence length="438" mass="47743">MAEDVIDGLENMKLTADEEEVIAISDEGRVEAIESCSLSLIGKFLTCKAFNRRAAKTVLRRAWGMDDPYSRVGLGPLIINSNASTVAERMTGSNIKWTHASLWVQIWGAPFDMISPRVASEVGSRLGGVEEVERSRRQAEQNLFMRVRVALPLEKPLRRGSFIAGSDGIRSWVKFKYERLPIFCHYCGLLGHDLHHCAKHFAMVKTGNIYGDWLKSSGGRPRSPPRRENSQRNESDDDSVENSRHTLVVEKCLTAEEVAAELPSEKDGDKAVNSGIAADLMQNENKGIAPVSQHAVLHGSIPDSQQVGLKNKGVVASVTRGVDMNSVGETNDDTNPTIVGSMEDTGLKTNWAFECNGPNALKTQAKWTRFNRMDFGLSGITKALYLPTLGKRGLEPNKATDFVGFVVLVVAVDCGVVVAILVVMVGSMTNCGGCFGFG</sequence>
<keyword evidence="2" id="KW-1133">Transmembrane helix</keyword>
<feature type="domain" description="Zinc knuckle CX2CX4HX4C" evidence="3">
    <location>
        <begin position="154"/>
        <end position="198"/>
    </location>
</feature>
<feature type="compositionally biased region" description="Basic and acidic residues" evidence="1">
    <location>
        <begin position="225"/>
        <end position="234"/>
    </location>
</feature>
<reference evidence="4 5" key="1">
    <citation type="journal article" date="2018" name="Sci. Data">
        <title>The draft genome sequence of cork oak.</title>
        <authorList>
            <person name="Ramos A.M."/>
            <person name="Usie A."/>
            <person name="Barbosa P."/>
            <person name="Barros P.M."/>
            <person name="Capote T."/>
            <person name="Chaves I."/>
            <person name="Simoes F."/>
            <person name="Abreu I."/>
            <person name="Carrasquinho I."/>
            <person name="Faro C."/>
            <person name="Guimaraes J.B."/>
            <person name="Mendonca D."/>
            <person name="Nobrega F."/>
            <person name="Rodrigues L."/>
            <person name="Saibo N.J.M."/>
            <person name="Varela M.C."/>
            <person name="Egas C."/>
            <person name="Matos J."/>
            <person name="Miguel C.M."/>
            <person name="Oliveira M.M."/>
            <person name="Ricardo C.P."/>
            <person name="Goncalves S."/>
        </authorList>
    </citation>
    <scope>NUCLEOTIDE SEQUENCE [LARGE SCALE GENOMIC DNA]</scope>
    <source>
        <strain evidence="5">cv. HL8</strain>
    </source>
</reference>
<name>A0AAW0LF03_QUESU</name>
<keyword evidence="5" id="KW-1185">Reference proteome</keyword>
<dbReference type="InterPro" id="IPR025836">
    <property type="entry name" value="Zn_knuckle_CX2CX4HX4C"/>
</dbReference>
<proteinExistence type="predicted"/>
<dbReference type="AlphaFoldDB" id="A0AAW0LF03"/>
<dbReference type="PANTHER" id="PTHR31286:SF167">
    <property type="entry name" value="OS09G0268800 PROTEIN"/>
    <property type="match status" value="1"/>
</dbReference>
<evidence type="ECO:0000313" key="4">
    <source>
        <dbReference type="EMBL" id="KAK7849431.1"/>
    </source>
</evidence>
<evidence type="ECO:0000256" key="2">
    <source>
        <dbReference type="SAM" id="Phobius"/>
    </source>
</evidence>
<dbReference type="Proteomes" id="UP000237347">
    <property type="component" value="Unassembled WGS sequence"/>
</dbReference>
<evidence type="ECO:0000259" key="3">
    <source>
        <dbReference type="Pfam" id="PF14392"/>
    </source>
</evidence>
<accession>A0AAW0LF03</accession>
<keyword evidence="2" id="KW-0812">Transmembrane</keyword>
<feature type="transmembrane region" description="Helical" evidence="2">
    <location>
        <begin position="402"/>
        <end position="425"/>
    </location>
</feature>
<gene>
    <name evidence="4" type="ORF">CFP56_002994</name>
</gene>
<dbReference type="PANTHER" id="PTHR31286">
    <property type="entry name" value="GLYCINE-RICH CELL WALL STRUCTURAL PROTEIN 1.8-LIKE"/>
    <property type="match status" value="1"/>
</dbReference>
<evidence type="ECO:0000256" key="1">
    <source>
        <dbReference type="SAM" id="MobiDB-lite"/>
    </source>
</evidence>
<comment type="caution">
    <text evidence="4">The sequence shown here is derived from an EMBL/GenBank/DDBJ whole genome shotgun (WGS) entry which is preliminary data.</text>
</comment>
<dbReference type="EMBL" id="PKMF04000114">
    <property type="protein sequence ID" value="KAK7849431.1"/>
    <property type="molecule type" value="Genomic_DNA"/>
</dbReference>
<feature type="region of interest" description="Disordered" evidence="1">
    <location>
        <begin position="215"/>
        <end position="243"/>
    </location>
</feature>
<protein>
    <recommendedName>
        <fullName evidence="3">Zinc knuckle CX2CX4HX4C domain-containing protein</fullName>
    </recommendedName>
</protein>